<proteinExistence type="predicted"/>
<dbReference type="InterPro" id="IPR001077">
    <property type="entry name" value="COMT_C"/>
</dbReference>
<keyword evidence="8" id="KW-1185">Reference proteome</keyword>
<comment type="caution">
    <text evidence="7">The sequence shown here is derived from an EMBL/GenBank/DDBJ whole genome shotgun (WGS) entry which is preliminary data.</text>
</comment>
<keyword evidence="2" id="KW-0808">Transferase</keyword>
<dbReference type="InterPro" id="IPR012967">
    <property type="entry name" value="COMT_dimerisation"/>
</dbReference>
<dbReference type="Gene3D" id="3.40.50.150">
    <property type="entry name" value="Vaccinia Virus protein VP39"/>
    <property type="match status" value="1"/>
</dbReference>
<keyword evidence="1" id="KW-0489">Methyltransferase</keyword>
<dbReference type="PANTHER" id="PTHR43712">
    <property type="entry name" value="PUTATIVE (AFU_ORTHOLOGUE AFUA_4G14580)-RELATED"/>
    <property type="match status" value="1"/>
</dbReference>
<gene>
    <name evidence="7" type="ORF">N0V83_009661</name>
</gene>
<dbReference type="PROSITE" id="PS51683">
    <property type="entry name" value="SAM_OMT_II"/>
    <property type="match status" value="1"/>
</dbReference>
<dbReference type="SUPFAM" id="SSF46785">
    <property type="entry name" value="Winged helix' DNA-binding domain"/>
    <property type="match status" value="1"/>
</dbReference>
<evidence type="ECO:0000256" key="4">
    <source>
        <dbReference type="PIRSR" id="PIRSR005739-1"/>
    </source>
</evidence>
<dbReference type="EMBL" id="JAPEUY010000019">
    <property type="protein sequence ID" value="KAJ4363369.1"/>
    <property type="molecule type" value="Genomic_DNA"/>
</dbReference>
<accession>A0A9W8Y0N5</accession>
<sequence length="396" mass="44100">MAELTKQLSELASKGPAGLEEADRIALLHASYKLSDALENPIEKFIRLFFTIYDPIVLRLCVDLDLVDIALAHGGPISLSEFAEKSKTDPDLLQRILRVLVPLGIFTEPSAGTYGTTPFAPVFASPSPFKSTITHISHLYHSVASMPEYFAQNGYQNPKDAYDAPFQLAHNCKGETYFDYIARPGNERLSKAFNVTMEMQKTKAEESFVPVYPAEERLKNDDPERVLLVDVGGGVGHQVSRFKERYPQLPGKLVLEDLPQVVDTAVDLPKSITKIGHDFFKPQPDYVEGAKAFFLRMILHDWPEKQARLILSNIVDIMADDSVVLIHEVLLPETGVSHFEAKMDWHMLNMGACERTEKQWAALADSVGLEIKAIWMEGTEGAALGSRGMIELGKRA</sequence>
<feature type="active site" description="Proton acceptor" evidence="4">
    <location>
        <position position="300"/>
    </location>
</feature>
<dbReference type="Pfam" id="PF08100">
    <property type="entry name" value="Dimerisation"/>
    <property type="match status" value="1"/>
</dbReference>
<feature type="domain" description="O-methyltransferase C-terminal" evidence="5">
    <location>
        <begin position="227"/>
        <end position="368"/>
    </location>
</feature>
<dbReference type="InterPro" id="IPR029063">
    <property type="entry name" value="SAM-dependent_MTases_sf"/>
</dbReference>
<dbReference type="AlphaFoldDB" id="A0A9W8Y0N5"/>
<organism evidence="7 8">
    <name type="scientific">Neocucurbitaria cava</name>
    <dbReference type="NCBI Taxonomy" id="798079"/>
    <lineage>
        <taxon>Eukaryota</taxon>
        <taxon>Fungi</taxon>
        <taxon>Dikarya</taxon>
        <taxon>Ascomycota</taxon>
        <taxon>Pezizomycotina</taxon>
        <taxon>Dothideomycetes</taxon>
        <taxon>Pleosporomycetidae</taxon>
        <taxon>Pleosporales</taxon>
        <taxon>Pleosporineae</taxon>
        <taxon>Cucurbitariaceae</taxon>
        <taxon>Neocucurbitaria</taxon>
    </lineage>
</organism>
<dbReference type="GO" id="GO:0008171">
    <property type="term" value="F:O-methyltransferase activity"/>
    <property type="evidence" value="ECO:0007669"/>
    <property type="project" value="InterPro"/>
</dbReference>
<dbReference type="OrthoDB" id="1535081at2759"/>
<evidence type="ECO:0000313" key="8">
    <source>
        <dbReference type="Proteomes" id="UP001140560"/>
    </source>
</evidence>
<dbReference type="InterPro" id="IPR036390">
    <property type="entry name" value="WH_DNA-bd_sf"/>
</dbReference>
<dbReference type="InterPro" id="IPR016461">
    <property type="entry name" value="COMT-like"/>
</dbReference>
<evidence type="ECO:0000256" key="3">
    <source>
        <dbReference type="ARBA" id="ARBA00022691"/>
    </source>
</evidence>
<dbReference type="PANTHER" id="PTHR43712:SF11">
    <property type="entry name" value="O-METHYLTRANSFERASE (AFU_ORTHOLOGUE AFUA_2G17820)-RELATED"/>
    <property type="match status" value="1"/>
</dbReference>
<evidence type="ECO:0000259" key="6">
    <source>
        <dbReference type="Pfam" id="PF08100"/>
    </source>
</evidence>
<evidence type="ECO:0000256" key="2">
    <source>
        <dbReference type="ARBA" id="ARBA00022679"/>
    </source>
</evidence>
<dbReference type="Proteomes" id="UP001140560">
    <property type="component" value="Unassembled WGS sequence"/>
</dbReference>
<dbReference type="GO" id="GO:0046983">
    <property type="term" value="F:protein dimerization activity"/>
    <property type="evidence" value="ECO:0007669"/>
    <property type="project" value="InterPro"/>
</dbReference>
<dbReference type="GO" id="GO:0032259">
    <property type="term" value="P:methylation"/>
    <property type="evidence" value="ECO:0007669"/>
    <property type="project" value="UniProtKB-KW"/>
</dbReference>
<name>A0A9W8Y0N5_9PLEO</name>
<dbReference type="SUPFAM" id="SSF53335">
    <property type="entry name" value="S-adenosyl-L-methionine-dependent methyltransferases"/>
    <property type="match status" value="1"/>
</dbReference>
<evidence type="ECO:0000259" key="5">
    <source>
        <dbReference type="Pfam" id="PF00891"/>
    </source>
</evidence>
<dbReference type="PIRSF" id="PIRSF005739">
    <property type="entry name" value="O-mtase"/>
    <property type="match status" value="1"/>
</dbReference>
<keyword evidence="3" id="KW-0949">S-adenosyl-L-methionine</keyword>
<evidence type="ECO:0008006" key="9">
    <source>
        <dbReference type="Google" id="ProtNLM"/>
    </source>
</evidence>
<protein>
    <recommendedName>
        <fullName evidence="9">O-methyltransferase</fullName>
    </recommendedName>
</protein>
<reference evidence="7" key="1">
    <citation type="submission" date="2022-10" db="EMBL/GenBank/DDBJ databases">
        <title>Tapping the CABI collections for fungal endophytes: first genome assemblies for Collariella, Neodidymelliopsis, Ascochyta clinopodiicola, Didymella pomorum, Didymosphaeria variabile, Neocosmospora piperis and Neocucurbitaria cava.</title>
        <authorList>
            <person name="Hill R."/>
        </authorList>
    </citation>
    <scope>NUCLEOTIDE SEQUENCE</scope>
    <source>
        <strain evidence="7">IMI 356814</strain>
    </source>
</reference>
<dbReference type="InterPro" id="IPR036388">
    <property type="entry name" value="WH-like_DNA-bd_sf"/>
</dbReference>
<dbReference type="Pfam" id="PF00891">
    <property type="entry name" value="Methyltransf_2"/>
    <property type="match status" value="1"/>
</dbReference>
<evidence type="ECO:0000256" key="1">
    <source>
        <dbReference type="ARBA" id="ARBA00022603"/>
    </source>
</evidence>
<feature type="domain" description="O-methyltransferase dimerisation" evidence="6">
    <location>
        <begin position="47"/>
        <end position="124"/>
    </location>
</feature>
<evidence type="ECO:0000313" key="7">
    <source>
        <dbReference type="EMBL" id="KAJ4363369.1"/>
    </source>
</evidence>
<dbReference type="Gene3D" id="1.10.10.10">
    <property type="entry name" value="Winged helix-like DNA-binding domain superfamily/Winged helix DNA-binding domain"/>
    <property type="match status" value="1"/>
</dbReference>